<dbReference type="Pfam" id="PF03562">
    <property type="entry name" value="MltA"/>
    <property type="match status" value="1"/>
</dbReference>
<evidence type="ECO:0000313" key="7">
    <source>
        <dbReference type="EMBL" id="PRY93136.1"/>
    </source>
</evidence>
<dbReference type="GO" id="GO:0008933">
    <property type="term" value="F:peptidoglycan lytic transglycosylase activity"/>
    <property type="evidence" value="ECO:0007669"/>
    <property type="project" value="TreeGrafter"/>
</dbReference>
<dbReference type="SMART" id="SM00925">
    <property type="entry name" value="MltA"/>
    <property type="match status" value="1"/>
</dbReference>
<dbReference type="GO" id="GO:0004553">
    <property type="term" value="F:hydrolase activity, hydrolyzing O-glycosyl compounds"/>
    <property type="evidence" value="ECO:0007669"/>
    <property type="project" value="InterPro"/>
</dbReference>
<evidence type="ECO:0000256" key="3">
    <source>
        <dbReference type="ARBA" id="ARBA00023239"/>
    </source>
</evidence>
<organism evidence="7 8">
    <name type="scientific">Hasllibacter halocynthiae</name>
    <dbReference type="NCBI Taxonomy" id="595589"/>
    <lineage>
        <taxon>Bacteria</taxon>
        <taxon>Pseudomonadati</taxon>
        <taxon>Pseudomonadota</taxon>
        <taxon>Alphaproteobacteria</taxon>
        <taxon>Rhodobacterales</taxon>
        <taxon>Roseobacteraceae</taxon>
        <taxon>Hasllibacter</taxon>
    </lineage>
</organism>
<evidence type="ECO:0000256" key="4">
    <source>
        <dbReference type="ARBA" id="ARBA00023316"/>
    </source>
</evidence>
<dbReference type="GO" id="GO:0019867">
    <property type="term" value="C:outer membrane"/>
    <property type="evidence" value="ECO:0007669"/>
    <property type="project" value="InterPro"/>
</dbReference>
<dbReference type="InterPro" id="IPR005300">
    <property type="entry name" value="MltA_B"/>
</dbReference>
<dbReference type="EC" id="4.2.2.n1" evidence="2"/>
<keyword evidence="8" id="KW-1185">Reference proteome</keyword>
<dbReference type="AlphaFoldDB" id="A0A2T0X2F9"/>
<evidence type="ECO:0000256" key="1">
    <source>
        <dbReference type="ARBA" id="ARBA00001420"/>
    </source>
</evidence>
<dbReference type="EMBL" id="PVTT01000002">
    <property type="protein sequence ID" value="PRY93136.1"/>
    <property type="molecule type" value="Genomic_DNA"/>
</dbReference>
<evidence type="ECO:0000259" key="6">
    <source>
        <dbReference type="SMART" id="SM00925"/>
    </source>
</evidence>
<dbReference type="GO" id="GO:0009253">
    <property type="term" value="P:peptidoglycan catabolic process"/>
    <property type="evidence" value="ECO:0007669"/>
    <property type="project" value="TreeGrafter"/>
</dbReference>
<dbReference type="InterPro" id="IPR026044">
    <property type="entry name" value="MltA"/>
</dbReference>
<dbReference type="CDD" id="cd14668">
    <property type="entry name" value="mlta_B"/>
    <property type="match status" value="1"/>
</dbReference>
<dbReference type="SUPFAM" id="SSF50685">
    <property type="entry name" value="Barwin-like endoglucanases"/>
    <property type="match status" value="1"/>
</dbReference>
<dbReference type="PIRSF" id="PIRSF019422">
    <property type="entry name" value="MltA"/>
    <property type="match status" value="1"/>
</dbReference>
<dbReference type="Pfam" id="PF06725">
    <property type="entry name" value="3D"/>
    <property type="match status" value="1"/>
</dbReference>
<dbReference type="InterPro" id="IPR010611">
    <property type="entry name" value="3D_dom"/>
</dbReference>
<reference evidence="7 8" key="1">
    <citation type="submission" date="2018-03" db="EMBL/GenBank/DDBJ databases">
        <title>Genomic Encyclopedia of Archaeal and Bacterial Type Strains, Phase II (KMG-II): from individual species to whole genera.</title>
        <authorList>
            <person name="Goeker M."/>
        </authorList>
    </citation>
    <scope>NUCLEOTIDE SEQUENCE [LARGE SCALE GENOMIC DNA]</scope>
    <source>
        <strain evidence="7 8">DSM 29318</strain>
    </source>
</reference>
<keyword evidence="4" id="KW-0961">Cell wall biogenesis/degradation</keyword>
<comment type="caution">
    <text evidence="7">The sequence shown here is derived from an EMBL/GenBank/DDBJ whole genome shotgun (WGS) entry which is preliminary data.</text>
</comment>
<evidence type="ECO:0000256" key="2">
    <source>
        <dbReference type="ARBA" id="ARBA00012587"/>
    </source>
</evidence>
<dbReference type="Gene3D" id="2.40.40.10">
    <property type="entry name" value="RlpA-like domain"/>
    <property type="match status" value="2"/>
</dbReference>
<dbReference type="PANTHER" id="PTHR30124">
    <property type="entry name" value="MEMBRANE-BOUND LYTIC MUREIN TRANSGLYCOSYLASE A"/>
    <property type="match status" value="1"/>
</dbReference>
<dbReference type="GO" id="GO:0071555">
    <property type="term" value="P:cell wall organization"/>
    <property type="evidence" value="ECO:0007669"/>
    <property type="project" value="UniProtKB-KW"/>
</dbReference>
<dbReference type="Proteomes" id="UP000238801">
    <property type="component" value="Unassembled WGS sequence"/>
</dbReference>
<keyword evidence="3" id="KW-0456">Lyase</keyword>
<proteinExistence type="predicted"/>
<sequence>MASAWLLPGVLALLGLGAGGGAMAEIETAPRHEMLRFDELDGWAGDDHAAALAVFQTSCHRPPGPDWDGVCAVARRTEPAQARAFFEAFFRPVLTTAGPGGGTVFTAYYEPELAGSPRRTARFDVPLYAVPPELPEGGAWLTRAEIEAGALAGRNLEIAWVEDPVDLFFLQVQGSGRVRFPGGGGVRVGYGGKNGHEYRSVGLEMIRRGLVEEHRASAEVIRAFVRTNPDEGRALLRHNASYVFFREVEVDPALGPLGALNLSLVPHRSIAVDPGYHPLGAPVWIEKDGAAPIRRLAVAQDTGSAIRGAQRADIFWGTGAEAGLAAGRVRDGGRMVTLLPVRAAYALAPDTGL</sequence>
<dbReference type="InterPro" id="IPR036908">
    <property type="entry name" value="RlpA-like_sf"/>
</dbReference>
<dbReference type="GO" id="GO:0009254">
    <property type="term" value="P:peptidoglycan turnover"/>
    <property type="evidence" value="ECO:0007669"/>
    <property type="project" value="InterPro"/>
</dbReference>
<evidence type="ECO:0000256" key="5">
    <source>
        <dbReference type="ARBA" id="ARBA00030918"/>
    </source>
</evidence>
<evidence type="ECO:0000313" key="8">
    <source>
        <dbReference type="Proteomes" id="UP000238801"/>
    </source>
</evidence>
<dbReference type="PANTHER" id="PTHR30124:SF0">
    <property type="entry name" value="MEMBRANE-BOUND LYTIC MUREIN TRANSGLYCOSYLASE A"/>
    <property type="match status" value="1"/>
</dbReference>
<protein>
    <recommendedName>
        <fullName evidence="2">peptidoglycan lytic exotransglycosylase</fullName>
        <ecNumber evidence="2">4.2.2.n1</ecNumber>
    </recommendedName>
    <alternativeName>
        <fullName evidence="5">Murein hydrolase A</fullName>
    </alternativeName>
</protein>
<dbReference type="CDD" id="cd14485">
    <property type="entry name" value="mltA_like_LT_A"/>
    <property type="match status" value="1"/>
</dbReference>
<accession>A0A2T0X2F9</accession>
<name>A0A2T0X2F9_9RHOB</name>
<comment type="catalytic activity">
    <reaction evidence="1">
        <text>Exolytic cleavage of the (1-&gt;4)-beta-glycosidic linkage between N-acetylmuramic acid (MurNAc) and N-acetylglucosamine (GlcNAc) residues in peptidoglycan, from either the reducing or the non-reducing ends of the peptidoglycan chains, with concomitant formation of a 1,6-anhydrobond in the MurNAc residue.</text>
        <dbReference type="EC" id="4.2.2.n1"/>
    </reaction>
</comment>
<feature type="domain" description="Lytic transglycosylase MltA" evidence="6">
    <location>
        <begin position="112"/>
        <end position="246"/>
    </location>
</feature>
<gene>
    <name evidence="7" type="ORF">BCF33_2002</name>
</gene>